<dbReference type="GO" id="GO:0003919">
    <property type="term" value="F:FMN adenylyltransferase activity"/>
    <property type="evidence" value="ECO:0007669"/>
    <property type="project" value="UniProtKB-UniRule"/>
</dbReference>
<dbReference type="InterPro" id="IPR014729">
    <property type="entry name" value="Rossmann-like_a/b/a_fold"/>
</dbReference>
<protein>
    <recommendedName>
        <fullName evidence="15">Riboflavin biosynthesis protein</fullName>
    </recommendedName>
    <domain>
        <recommendedName>
            <fullName evidence="15">Riboflavin kinase</fullName>
            <ecNumber evidence="15">2.7.1.26</ecNumber>
        </recommendedName>
        <alternativeName>
            <fullName evidence="15">Flavokinase</fullName>
        </alternativeName>
    </domain>
    <domain>
        <recommendedName>
            <fullName evidence="15">FMN adenylyltransferase</fullName>
            <ecNumber evidence="15">2.7.7.2</ecNumber>
        </recommendedName>
        <alternativeName>
            <fullName evidence="15">FAD pyrophosphorylase</fullName>
        </alternativeName>
        <alternativeName>
            <fullName evidence="15">FAD synthase</fullName>
        </alternativeName>
    </domain>
</protein>
<dbReference type="InterPro" id="IPR015864">
    <property type="entry name" value="FAD_synthase"/>
</dbReference>
<dbReference type="GO" id="GO:0009398">
    <property type="term" value="P:FMN biosynthetic process"/>
    <property type="evidence" value="ECO:0007669"/>
    <property type="project" value="UniProtKB-UniRule"/>
</dbReference>
<comment type="pathway">
    <text evidence="2 15">Cofactor biosynthesis; FAD biosynthesis; FAD from FMN: step 1/1.</text>
</comment>
<comment type="catalytic activity">
    <reaction evidence="13 15">
        <text>riboflavin + ATP = FMN + ADP + H(+)</text>
        <dbReference type="Rhea" id="RHEA:14357"/>
        <dbReference type="ChEBI" id="CHEBI:15378"/>
        <dbReference type="ChEBI" id="CHEBI:30616"/>
        <dbReference type="ChEBI" id="CHEBI:57986"/>
        <dbReference type="ChEBI" id="CHEBI:58210"/>
        <dbReference type="ChEBI" id="CHEBI:456216"/>
        <dbReference type="EC" id="2.7.1.26"/>
    </reaction>
</comment>
<dbReference type="SUPFAM" id="SSF52374">
    <property type="entry name" value="Nucleotidylyl transferase"/>
    <property type="match status" value="1"/>
</dbReference>
<dbReference type="Pfam" id="PF06574">
    <property type="entry name" value="FAD_syn"/>
    <property type="match status" value="1"/>
</dbReference>
<dbReference type="PIRSF" id="PIRSF004491">
    <property type="entry name" value="FAD_Synth"/>
    <property type="match status" value="1"/>
</dbReference>
<evidence type="ECO:0000256" key="11">
    <source>
        <dbReference type="ARBA" id="ARBA00022840"/>
    </source>
</evidence>
<dbReference type="Gene3D" id="2.40.30.30">
    <property type="entry name" value="Riboflavin kinase-like"/>
    <property type="match status" value="1"/>
</dbReference>
<organism evidence="17 18">
    <name type="scientific">Candidatus Spyradenecus faecavium</name>
    <dbReference type="NCBI Taxonomy" id="2840947"/>
    <lineage>
        <taxon>Bacteria</taxon>
        <taxon>Pseudomonadati</taxon>
        <taxon>Lentisphaerota</taxon>
        <taxon>Lentisphaeria</taxon>
        <taxon>Lentisphaerales</taxon>
        <taxon>Lentisphaeraceae</taxon>
        <taxon>Lentisphaeraceae incertae sedis</taxon>
        <taxon>Candidatus Spyradenecus</taxon>
    </lineage>
</organism>
<dbReference type="InterPro" id="IPR015865">
    <property type="entry name" value="Riboflavin_kinase_bac/euk"/>
</dbReference>
<evidence type="ECO:0000256" key="5">
    <source>
        <dbReference type="ARBA" id="ARBA00022643"/>
    </source>
</evidence>
<evidence type="ECO:0000256" key="4">
    <source>
        <dbReference type="ARBA" id="ARBA00022630"/>
    </source>
</evidence>
<dbReference type="EC" id="2.7.7.2" evidence="15"/>
<evidence type="ECO:0000256" key="7">
    <source>
        <dbReference type="ARBA" id="ARBA00022695"/>
    </source>
</evidence>
<sequence>MEPAPVETLDALPPGAVVAVGTFDGVHLGHRSLLRAMADFAAAHGRPAWVLTFAGSPLTLLDPAHAPGLLMDREAILRQLRLTVPDAHVIVQPFAPAFAALPADAFADALRGAVVFCGEDWRFGARAQGTPDFLRARGLDVHVVPYAHWRGERVSSTRIRAALAAGALDAAAAMLGRPWAFTGRVVHGRGLAGPTFGAPTANLPYVGRAGERMAPLARGVYRAQALLHEIAWPALVNFGVAPSLKGEPAPLFEAHLLGADLDLYDANLTLSLDAPLLRPERKFPTLDALRAQIHADLEACR</sequence>
<dbReference type="AlphaFoldDB" id="A0A9D1T2K1"/>
<dbReference type="PANTHER" id="PTHR22749">
    <property type="entry name" value="RIBOFLAVIN KINASE/FMN ADENYLYLTRANSFERASE"/>
    <property type="match status" value="1"/>
</dbReference>
<keyword evidence="7 15" id="KW-0548">Nucleotidyltransferase</keyword>
<evidence type="ECO:0000256" key="6">
    <source>
        <dbReference type="ARBA" id="ARBA00022679"/>
    </source>
</evidence>
<keyword evidence="10 15" id="KW-0274">FAD</keyword>
<dbReference type="GO" id="GO:0005524">
    <property type="term" value="F:ATP binding"/>
    <property type="evidence" value="ECO:0007669"/>
    <property type="project" value="UniProtKB-UniRule"/>
</dbReference>
<name>A0A9D1T2K1_9BACT</name>
<evidence type="ECO:0000256" key="1">
    <source>
        <dbReference type="ARBA" id="ARBA00002121"/>
    </source>
</evidence>
<evidence type="ECO:0000313" key="17">
    <source>
        <dbReference type="EMBL" id="HIV09282.1"/>
    </source>
</evidence>
<evidence type="ECO:0000313" key="18">
    <source>
        <dbReference type="Proteomes" id="UP000886845"/>
    </source>
</evidence>
<keyword evidence="4 15" id="KW-0285">Flavoprotein</keyword>
<keyword evidence="9 15" id="KW-0418">Kinase</keyword>
<comment type="catalytic activity">
    <reaction evidence="14 15">
        <text>FMN + ATP + H(+) = FAD + diphosphate</text>
        <dbReference type="Rhea" id="RHEA:17237"/>
        <dbReference type="ChEBI" id="CHEBI:15378"/>
        <dbReference type="ChEBI" id="CHEBI:30616"/>
        <dbReference type="ChEBI" id="CHEBI:33019"/>
        <dbReference type="ChEBI" id="CHEBI:57692"/>
        <dbReference type="ChEBI" id="CHEBI:58210"/>
        <dbReference type="EC" id="2.7.7.2"/>
    </reaction>
</comment>
<evidence type="ECO:0000256" key="2">
    <source>
        <dbReference type="ARBA" id="ARBA00004726"/>
    </source>
</evidence>
<dbReference type="SMART" id="SM00904">
    <property type="entry name" value="Flavokinase"/>
    <property type="match status" value="1"/>
</dbReference>
<reference evidence="17" key="2">
    <citation type="journal article" date="2021" name="PeerJ">
        <title>Extensive microbial diversity within the chicken gut microbiome revealed by metagenomics and culture.</title>
        <authorList>
            <person name="Gilroy R."/>
            <person name="Ravi A."/>
            <person name="Getino M."/>
            <person name="Pursley I."/>
            <person name="Horton D.L."/>
            <person name="Alikhan N.F."/>
            <person name="Baker D."/>
            <person name="Gharbi K."/>
            <person name="Hall N."/>
            <person name="Watson M."/>
            <person name="Adriaenssens E.M."/>
            <person name="Foster-Nyarko E."/>
            <person name="Jarju S."/>
            <person name="Secka A."/>
            <person name="Antonio M."/>
            <person name="Oren A."/>
            <person name="Chaudhuri R.R."/>
            <person name="La Ragione R."/>
            <person name="Hildebrand F."/>
            <person name="Pallen M.J."/>
        </authorList>
    </citation>
    <scope>NUCLEOTIDE SEQUENCE</scope>
    <source>
        <strain evidence="17">35461</strain>
    </source>
</reference>
<evidence type="ECO:0000256" key="13">
    <source>
        <dbReference type="ARBA" id="ARBA00047880"/>
    </source>
</evidence>
<dbReference type="EMBL" id="DVOR01000131">
    <property type="protein sequence ID" value="HIV09282.1"/>
    <property type="molecule type" value="Genomic_DNA"/>
</dbReference>
<dbReference type="InterPro" id="IPR002606">
    <property type="entry name" value="Riboflavin_kinase_bac"/>
</dbReference>
<evidence type="ECO:0000256" key="3">
    <source>
        <dbReference type="ARBA" id="ARBA00005201"/>
    </source>
</evidence>
<dbReference type="GO" id="GO:0009231">
    <property type="term" value="P:riboflavin biosynthetic process"/>
    <property type="evidence" value="ECO:0007669"/>
    <property type="project" value="InterPro"/>
</dbReference>
<evidence type="ECO:0000259" key="16">
    <source>
        <dbReference type="SMART" id="SM00904"/>
    </source>
</evidence>
<evidence type="ECO:0000256" key="8">
    <source>
        <dbReference type="ARBA" id="ARBA00022741"/>
    </source>
</evidence>
<keyword evidence="5 15" id="KW-0288">FMN</keyword>
<keyword evidence="6 15" id="KW-0808">Transferase</keyword>
<evidence type="ECO:0000256" key="12">
    <source>
        <dbReference type="ARBA" id="ARBA00023268"/>
    </source>
</evidence>
<evidence type="ECO:0000256" key="9">
    <source>
        <dbReference type="ARBA" id="ARBA00022777"/>
    </source>
</evidence>
<accession>A0A9D1T2K1</accession>
<keyword evidence="11 15" id="KW-0067">ATP-binding</keyword>
<dbReference type="GO" id="GO:0006747">
    <property type="term" value="P:FAD biosynthetic process"/>
    <property type="evidence" value="ECO:0007669"/>
    <property type="project" value="UniProtKB-UniRule"/>
</dbReference>
<proteinExistence type="inferred from homology"/>
<dbReference type="EC" id="2.7.1.26" evidence="15"/>
<gene>
    <name evidence="17" type="ORF">IAC79_04130</name>
</gene>
<keyword evidence="12" id="KW-0511">Multifunctional enzyme</keyword>
<dbReference type="InterPro" id="IPR023465">
    <property type="entry name" value="Riboflavin_kinase_dom_sf"/>
</dbReference>
<evidence type="ECO:0000256" key="15">
    <source>
        <dbReference type="PIRNR" id="PIRNR004491"/>
    </source>
</evidence>
<comment type="similarity">
    <text evidence="15">Belongs to the ribF family.</text>
</comment>
<evidence type="ECO:0000256" key="10">
    <source>
        <dbReference type="ARBA" id="ARBA00022827"/>
    </source>
</evidence>
<dbReference type="InterPro" id="IPR023468">
    <property type="entry name" value="Riboflavin_kinase"/>
</dbReference>
<comment type="pathway">
    <text evidence="3 15">Cofactor biosynthesis; FMN biosynthesis; FMN from riboflavin (ATP route): step 1/1.</text>
</comment>
<dbReference type="Gene3D" id="3.40.50.620">
    <property type="entry name" value="HUPs"/>
    <property type="match status" value="1"/>
</dbReference>
<dbReference type="Pfam" id="PF01687">
    <property type="entry name" value="Flavokinase"/>
    <property type="match status" value="1"/>
</dbReference>
<reference evidence="17" key="1">
    <citation type="submission" date="2020-10" db="EMBL/GenBank/DDBJ databases">
        <authorList>
            <person name="Gilroy R."/>
        </authorList>
    </citation>
    <scope>NUCLEOTIDE SEQUENCE</scope>
    <source>
        <strain evidence="17">35461</strain>
    </source>
</reference>
<dbReference type="PANTHER" id="PTHR22749:SF6">
    <property type="entry name" value="RIBOFLAVIN KINASE"/>
    <property type="match status" value="1"/>
</dbReference>
<dbReference type="GO" id="GO:0008531">
    <property type="term" value="F:riboflavin kinase activity"/>
    <property type="evidence" value="ECO:0007669"/>
    <property type="project" value="UniProtKB-UniRule"/>
</dbReference>
<dbReference type="Proteomes" id="UP000886845">
    <property type="component" value="Unassembled WGS sequence"/>
</dbReference>
<dbReference type="SUPFAM" id="SSF82114">
    <property type="entry name" value="Riboflavin kinase-like"/>
    <property type="match status" value="1"/>
</dbReference>
<comment type="function">
    <text evidence="1">Catalyzes the phosphorylation of riboflavin to FMN followed by the adenylation of FMN to FAD.</text>
</comment>
<keyword evidence="8 15" id="KW-0547">Nucleotide-binding</keyword>
<feature type="domain" description="Riboflavin kinase" evidence="16">
    <location>
        <begin position="174"/>
        <end position="301"/>
    </location>
</feature>
<comment type="caution">
    <text evidence="17">The sequence shown here is derived from an EMBL/GenBank/DDBJ whole genome shotgun (WGS) entry which is preliminary data.</text>
</comment>
<evidence type="ECO:0000256" key="14">
    <source>
        <dbReference type="ARBA" id="ARBA00049494"/>
    </source>
</evidence>